<evidence type="ECO:0000313" key="3">
    <source>
        <dbReference type="Proteomes" id="UP000199230"/>
    </source>
</evidence>
<sequence length="497" mass="57354">MSRSNQWPKITFFLSLYPGFLYWRYLILPFLGAFLAFSTFNTSSRLVSIGFFHALSFLSIFYVFFLLALGWIGSSFRDSIFGQRTIDAILLMPMGRTETLSWLKMRSTWIPGFLTLFGAMVYLFIARLDAFYSLLRSAPYALASLYLLSHLLWKGSFYSVDAGTFVGKVTEREDNRIFAMNICFTVSPLLLSFLPYQAHTILGLFLIVIGFFWGESDSHELQSFGNAPILNSLTKKETTNTFSALTSIRPSFFRYLHYRYLSRFQYPLTSFLIQLVLVLLLTTLYYAIGGLYLVSNDISLFHRSLYLSFLVCFATIFLFHDGGTTRNHYDIKLLIPLSQKEKIVADSLGDTFITGLYTCLNLPIVIFFIGISHRLLSLFTSQPMIPIDRLIISSAGFALSFFFLSILSFSLIDSFLTSLIVFFQKISFFKTGYWLHRIGAFFLYLIPLIASIDLKHEEYISLERFLGYPMILAYFVFFFISQYGLYWAEKRIQVIHL</sequence>
<feature type="transmembrane region" description="Helical" evidence="1">
    <location>
        <begin position="264"/>
        <end position="288"/>
    </location>
</feature>
<feature type="transmembrane region" description="Helical" evidence="1">
    <location>
        <begin position="352"/>
        <end position="371"/>
    </location>
</feature>
<dbReference type="RefSeq" id="WP_093314344.1">
    <property type="nucleotide sequence ID" value="NZ_FNPV01000007.1"/>
</dbReference>
<feature type="transmembrane region" description="Helical" evidence="1">
    <location>
        <begin position="196"/>
        <end position="214"/>
    </location>
</feature>
<protein>
    <submittedName>
        <fullName evidence="2">Uncharacterized protein</fullName>
    </submittedName>
</protein>
<proteinExistence type="predicted"/>
<dbReference type="OrthoDB" id="2078601at2"/>
<keyword evidence="1" id="KW-0472">Membrane</keyword>
<feature type="transmembrane region" description="Helical" evidence="1">
    <location>
        <begin position="391"/>
        <end position="422"/>
    </location>
</feature>
<feature type="transmembrane region" description="Helical" evidence="1">
    <location>
        <begin position="434"/>
        <end position="454"/>
    </location>
</feature>
<keyword evidence="3" id="KW-1185">Reference proteome</keyword>
<feature type="transmembrane region" description="Helical" evidence="1">
    <location>
        <begin position="300"/>
        <end position="319"/>
    </location>
</feature>
<name>A0A1H3PUG3_9FIRM</name>
<dbReference type="STRING" id="159292.SAMN05192546_107117"/>
<keyword evidence="1" id="KW-0812">Transmembrane</keyword>
<feature type="transmembrane region" description="Helical" evidence="1">
    <location>
        <begin position="20"/>
        <end position="37"/>
    </location>
</feature>
<dbReference type="EMBL" id="FNPV01000007">
    <property type="protein sequence ID" value="SDZ04942.1"/>
    <property type="molecule type" value="Genomic_DNA"/>
</dbReference>
<evidence type="ECO:0000256" key="1">
    <source>
        <dbReference type="SAM" id="Phobius"/>
    </source>
</evidence>
<organism evidence="2 3">
    <name type="scientific">Tindallia californiensis</name>
    <dbReference type="NCBI Taxonomy" id="159292"/>
    <lineage>
        <taxon>Bacteria</taxon>
        <taxon>Bacillati</taxon>
        <taxon>Bacillota</taxon>
        <taxon>Clostridia</taxon>
        <taxon>Peptostreptococcales</taxon>
        <taxon>Tindalliaceae</taxon>
        <taxon>Tindallia</taxon>
    </lineage>
</organism>
<dbReference type="AlphaFoldDB" id="A0A1H3PUG3"/>
<feature type="transmembrane region" description="Helical" evidence="1">
    <location>
        <begin position="466"/>
        <end position="488"/>
    </location>
</feature>
<gene>
    <name evidence="2" type="ORF">SAMN05192546_107117</name>
</gene>
<feature type="transmembrane region" description="Helical" evidence="1">
    <location>
        <begin position="49"/>
        <end position="72"/>
    </location>
</feature>
<keyword evidence="1" id="KW-1133">Transmembrane helix</keyword>
<feature type="transmembrane region" description="Helical" evidence="1">
    <location>
        <begin position="108"/>
        <end position="125"/>
    </location>
</feature>
<feature type="transmembrane region" description="Helical" evidence="1">
    <location>
        <begin position="137"/>
        <end position="153"/>
    </location>
</feature>
<accession>A0A1H3PUG3</accession>
<reference evidence="2 3" key="1">
    <citation type="submission" date="2016-10" db="EMBL/GenBank/DDBJ databases">
        <authorList>
            <person name="de Groot N.N."/>
        </authorList>
    </citation>
    <scope>NUCLEOTIDE SEQUENCE [LARGE SCALE GENOMIC DNA]</scope>
    <source>
        <strain evidence="2 3">APO</strain>
    </source>
</reference>
<dbReference type="Proteomes" id="UP000199230">
    <property type="component" value="Unassembled WGS sequence"/>
</dbReference>
<evidence type="ECO:0000313" key="2">
    <source>
        <dbReference type="EMBL" id="SDZ04942.1"/>
    </source>
</evidence>